<dbReference type="AlphaFoldDB" id="A0A810QDE7"/>
<protein>
    <recommendedName>
        <fullName evidence="3">SLH domain-containing protein</fullName>
    </recommendedName>
</protein>
<dbReference type="InterPro" id="IPR001119">
    <property type="entry name" value="SLH_dom"/>
</dbReference>
<dbReference type="InterPro" id="IPR038765">
    <property type="entry name" value="Papain-like_cys_pep_sf"/>
</dbReference>
<feature type="signal peptide" evidence="2">
    <location>
        <begin position="1"/>
        <end position="22"/>
    </location>
</feature>
<evidence type="ECO:0000256" key="2">
    <source>
        <dbReference type="SAM" id="SignalP"/>
    </source>
</evidence>
<reference evidence="4" key="1">
    <citation type="submission" date="2020-09" db="EMBL/GenBank/DDBJ databases">
        <title>New species isolated from human feces.</title>
        <authorList>
            <person name="Kitahara M."/>
            <person name="Shigeno Y."/>
            <person name="Shime M."/>
            <person name="Matsumoto Y."/>
            <person name="Nakamura S."/>
            <person name="Motooka D."/>
            <person name="Fukuoka S."/>
            <person name="Nishikawa H."/>
            <person name="Benno Y."/>
        </authorList>
    </citation>
    <scope>NUCLEOTIDE SEQUENCE</scope>
    <source>
        <strain evidence="4">MM59</strain>
    </source>
</reference>
<dbReference type="PANTHER" id="PTHR46333:SF2">
    <property type="entry name" value="CYTOKINESIS PROTEIN 3"/>
    <property type="match status" value="1"/>
</dbReference>
<sequence length="474" mass="51927">MKKRTYALLLALGLLLTTPALAAQDGNFSRVQTYHNQFSDLSADSVFYDNVSALYEYGLSVGKADGTFGLTDPLTVGQAVIFAARIRSLYRTGDPESGPAAYGSDGGSVAGQYLRYLQAEGVLDKALDNELSSIATRAQMAHILTNILPEETLPSIHTDLITQAYASRRFLTDVTEYTPYYQDILSLYRKGICLGSDETGSFLPDASITRGAAAAMLTRMVDPSLRVTPSWNLTESAQGTALADLVEPGRYIASPTTTEEIAQDIRYMLSSGSNQLTLQYSGISAIQARQVMEKALSITKSYCEQSYNSVTCSFHPSGSMTLTFSAVDLTSSQIETYRTAAMDSAIAVHDQMWEEGLVTSDMTEREKARVYYTWICENCVYDYDATENSLSHIPYSLFTEGTAVCDGYTGAYNLLLKLEGIDCYALSNSGHIWTVASLDGTEVHIDTTWGDSGPTPDYTFFAMTPAESWQQHPW</sequence>
<evidence type="ECO:0000259" key="3">
    <source>
        <dbReference type="PROSITE" id="PS51272"/>
    </source>
</evidence>
<name>A0A810QDE7_9FIRM</name>
<dbReference type="Proteomes" id="UP000679848">
    <property type="component" value="Chromosome"/>
</dbReference>
<dbReference type="GO" id="GO:0005737">
    <property type="term" value="C:cytoplasm"/>
    <property type="evidence" value="ECO:0007669"/>
    <property type="project" value="TreeGrafter"/>
</dbReference>
<dbReference type="PANTHER" id="PTHR46333">
    <property type="entry name" value="CYTOKINESIS PROTEIN 3"/>
    <property type="match status" value="1"/>
</dbReference>
<evidence type="ECO:0000313" key="5">
    <source>
        <dbReference type="Proteomes" id="UP000679848"/>
    </source>
</evidence>
<keyword evidence="2" id="KW-0732">Signal</keyword>
<dbReference type="Pfam" id="PF00395">
    <property type="entry name" value="SLH"/>
    <property type="match status" value="2"/>
</dbReference>
<feature type="chain" id="PRO_5032819824" description="SLH domain-containing protein" evidence="2">
    <location>
        <begin position="23"/>
        <end position="474"/>
    </location>
</feature>
<dbReference type="PROSITE" id="PS51272">
    <property type="entry name" value="SLH"/>
    <property type="match status" value="2"/>
</dbReference>
<accession>A0A810QDE7</accession>
<dbReference type="SUPFAM" id="SSF54001">
    <property type="entry name" value="Cysteine proteinases"/>
    <property type="match status" value="1"/>
</dbReference>
<keyword evidence="5" id="KW-1185">Reference proteome</keyword>
<feature type="domain" description="SLH" evidence="3">
    <location>
        <begin position="34"/>
        <end position="97"/>
    </location>
</feature>
<evidence type="ECO:0000256" key="1">
    <source>
        <dbReference type="ARBA" id="ARBA00022737"/>
    </source>
</evidence>
<dbReference type="InterPro" id="IPR002931">
    <property type="entry name" value="Transglutaminase-like"/>
</dbReference>
<feature type="domain" description="SLH" evidence="3">
    <location>
        <begin position="167"/>
        <end position="231"/>
    </location>
</feature>
<keyword evidence="1" id="KW-0677">Repeat</keyword>
<dbReference type="Pfam" id="PF01841">
    <property type="entry name" value="Transglut_core"/>
    <property type="match status" value="1"/>
</dbReference>
<gene>
    <name evidence="4" type="ORF">MM59RIKEN_19440</name>
</gene>
<dbReference type="InterPro" id="IPR052557">
    <property type="entry name" value="CAP/Cytokinesis_protein"/>
</dbReference>
<dbReference type="KEGG" id="pfaa:MM59RIKEN_19440"/>
<dbReference type="RefSeq" id="WP_213543244.1">
    <property type="nucleotide sequence ID" value="NZ_AP023420.1"/>
</dbReference>
<organism evidence="4 5">
    <name type="scientific">Pusillibacter faecalis</name>
    <dbReference type="NCBI Taxonomy" id="2714358"/>
    <lineage>
        <taxon>Bacteria</taxon>
        <taxon>Bacillati</taxon>
        <taxon>Bacillota</taxon>
        <taxon>Clostridia</taxon>
        <taxon>Eubacteriales</taxon>
        <taxon>Oscillospiraceae</taxon>
        <taxon>Pusillibacter</taxon>
    </lineage>
</organism>
<evidence type="ECO:0000313" key="4">
    <source>
        <dbReference type="EMBL" id="BCK84625.1"/>
    </source>
</evidence>
<proteinExistence type="predicted"/>
<dbReference type="EMBL" id="AP023420">
    <property type="protein sequence ID" value="BCK84625.1"/>
    <property type="molecule type" value="Genomic_DNA"/>
</dbReference>
<dbReference type="Gene3D" id="3.10.620.30">
    <property type="match status" value="1"/>
</dbReference>